<evidence type="ECO:0000313" key="2">
    <source>
        <dbReference type="Proteomes" id="UP001499990"/>
    </source>
</evidence>
<protein>
    <recommendedName>
        <fullName evidence="3">Dioxygenase</fullName>
    </recommendedName>
</protein>
<dbReference type="Proteomes" id="UP001499990">
    <property type="component" value="Unassembled WGS sequence"/>
</dbReference>
<organism evidence="1 2">
    <name type="scientific">Streptomyces sannanensis</name>
    <dbReference type="NCBI Taxonomy" id="285536"/>
    <lineage>
        <taxon>Bacteria</taxon>
        <taxon>Bacillati</taxon>
        <taxon>Actinomycetota</taxon>
        <taxon>Actinomycetes</taxon>
        <taxon>Kitasatosporales</taxon>
        <taxon>Streptomycetaceae</taxon>
        <taxon>Streptomyces</taxon>
    </lineage>
</organism>
<proteinExistence type="predicted"/>
<accession>A0ABP6SKT8</accession>
<name>A0ABP6SKT8_9ACTN</name>
<dbReference type="EMBL" id="BAAAYL010000001">
    <property type="protein sequence ID" value="GAA3378903.1"/>
    <property type="molecule type" value="Genomic_DNA"/>
</dbReference>
<keyword evidence="2" id="KW-1185">Reference proteome</keyword>
<sequence>MIHLPRRVPAMIHGSWIPDRTGLITGRRGVHRAGTLCDTAAGTGRNRWAGR</sequence>
<evidence type="ECO:0000313" key="1">
    <source>
        <dbReference type="EMBL" id="GAA3378903.1"/>
    </source>
</evidence>
<comment type="caution">
    <text evidence="1">The sequence shown here is derived from an EMBL/GenBank/DDBJ whole genome shotgun (WGS) entry which is preliminary data.</text>
</comment>
<evidence type="ECO:0008006" key="3">
    <source>
        <dbReference type="Google" id="ProtNLM"/>
    </source>
</evidence>
<gene>
    <name evidence="1" type="ORF">GCM10020367_60300</name>
</gene>
<reference evidence="2" key="1">
    <citation type="journal article" date="2019" name="Int. J. Syst. Evol. Microbiol.">
        <title>The Global Catalogue of Microorganisms (GCM) 10K type strain sequencing project: providing services to taxonomists for standard genome sequencing and annotation.</title>
        <authorList>
            <consortium name="The Broad Institute Genomics Platform"/>
            <consortium name="The Broad Institute Genome Sequencing Center for Infectious Disease"/>
            <person name="Wu L."/>
            <person name="Ma J."/>
        </authorList>
    </citation>
    <scope>NUCLEOTIDE SEQUENCE [LARGE SCALE GENOMIC DNA]</scope>
    <source>
        <strain evidence="2">JCM 9651</strain>
    </source>
</reference>